<proteinExistence type="predicted"/>
<reference evidence="1" key="2">
    <citation type="submission" date="2021-02" db="EMBL/GenBank/DDBJ databases">
        <authorList>
            <person name="Kimball J.A."/>
            <person name="Haas M.W."/>
            <person name="Macchietto M."/>
            <person name="Kono T."/>
            <person name="Duquette J."/>
            <person name="Shao M."/>
        </authorList>
    </citation>
    <scope>NUCLEOTIDE SEQUENCE</scope>
    <source>
        <tissue evidence="1">Fresh leaf tissue</tissue>
    </source>
</reference>
<sequence>MCNRSTREPFISWRNANANATHGSKKYSVCVRKLQRGLGLGRMGTNKQRAACATYVLMCRVFMHACMCACSLRCLLTLCGQAYNEQCTHNTTKTKTHYILDRVLCKSVFFPANMVHLIFG</sequence>
<reference evidence="1" key="1">
    <citation type="journal article" date="2021" name="bioRxiv">
        <title>Whole Genome Assembly and Annotation of Northern Wild Rice, Zizania palustris L., Supports a Whole Genome Duplication in the Zizania Genus.</title>
        <authorList>
            <person name="Haas M."/>
            <person name="Kono T."/>
            <person name="Macchietto M."/>
            <person name="Millas R."/>
            <person name="McGilp L."/>
            <person name="Shao M."/>
            <person name="Duquette J."/>
            <person name="Hirsch C.N."/>
            <person name="Kimball J."/>
        </authorList>
    </citation>
    <scope>NUCLEOTIDE SEQUENCE</scope>
    <source>
        <tissue evidence="1">Fresh leaf tissue</tissue>
    </source>
</reference>
<comment type="caution">
    <text evidence="1">The sequence shown here is derived from an EMBL/GenBank/DDBJ whole genome shotgun (WGS) entry which is preliminary data.</text>
</comment>
<organism evidence="1 2">
    <name type="scientific">Zizania palustris</name>
    <name type="common">Northern wild rice</name>
    <dbReference type="NCBI Taxonomy" id="103762"/>
    <lineage>
        <taxon>Eukaryota</taxon>
        <taxon>Viridiplantae</taxon>
        <taxon>Streptophyta</taxon>
        <taxon>Embryophyta</taxon>
        <taxon>Tracheophyta</taxon>
        <taxon>Spermatophyta</taxon>
        <taxon>Magnoliopsida</taxon>
        <taxon>Liliopsida</taxon>
        <taxon>Poales</taxon>
        <taxon>Poaceae</taxon>
        <taxon>BOP clade</taxon>
        <taxon>Oryzoideae</taxon>
        <taxon>Oryzeae</taxon>
        <taxon>Zizaniinae</taxon>
        <taxon>Zizania</taxon>
    </lineage>
</organism>
<evidence type="ECO:0000313" key="2">
    <source>
        <dbReference type="Proteomes" id="UP000729402"/>
    </source>
</evidence>
<protein>
    <submittedName>
        <fullName evidence="1">Uncharacterized protein</fullName>
    </submittedName>
</protein>
<name>A0A8J5S0Y8_ZIZPA</name>
<accession>A0A8J5S0Y8</accession>
<dbReference type="AlphaFoldDB" id="A0A8J5S0Y8"/>
<gene>
    <name evidence="1" type="ORF">GUJ93_ZPchr0009g2401</name>
</gene>
<dbReference type="OrthoDB" id="185373at2759"/>
<dbReference type="EMBL" id="JAAALK010000289">
    <property type="protein sequence ID" value="KAG8049419.1"/>
    <property type="molecule type" value="Genomic_DNA"/>
</dbReference>
<evidence type="ECO:0000313" key="1">
    <source>
        <dbReference type="EMBL" id="KAG8049419.1"/>
    </source>
</evidence>
<dbReference type="Proteomes" id="UP000729402">
    <property type="component" value="Unassembled WGS sequence"/>
</dbReference>
<keyword evidence="2" id="KW-1185">Reference proteome</keyword>